<dbReference type="PATRIC" id="fig|1458307.3.peg.302"/>
<evidence type="ECO:0000256" key="6">
    <source>
        <dbReference type="ARBA" id="ARBA00023239"/>
    </source>
</evidence>
<comment type="catalytic activity">
    <reaction evidence="9">
        <text>L-serine = pyruvate + NH4(+)</text>
        <dbReference type="Rhea" id="RHEA:19169"/>
        <dbReference type="ChEBI" id="CHEBI:15361"/>
        <dbReference type="ChEBI" id="CHEBI:28938"/>
        <dbReference type="ChEBI" id="CHEBI:33384"/>
        <dbReference type="EC" id="4.3.1.17"/>
    </reaction>
</comment>
<dbReference type="RefSeq" id="WP_169750359.1">
    <property type="nucleotide sequence ID" value="NZ_CP012160.1"/>
</dbReference>
<comment type="function">
    <text evidence="7">Catalyzes the anaerobic formation of alpha-ketobutyrate and ammonia from threonine in a two-step reaction. The first step involved a dehydration of threonine and a production of enamine intermediates (aminocrotonate), which tautomerizes to its imine form (iminobutyrate). Both intermediates are unstable and short-lived. The second step is the nonenzymatic hydrolysis of the enamine/imine intermediates to form 2-ketobutyrate and free ammonia. In the low water environment of the cell, the second step is accelerated by RidA. TdcB also dehydrates serine to yield pyruvate via analogous enamine/imine intermediates.</text>
</comment>
<dbReference type="STRING" id="1458307.OSB_02990"/>
<dbReference type="GO" id="GO:0004794">
    <property type="term" value="F:threonine deaminase activity"/>
    <property type="evidence" value="ECO:0007669"/>
    <property type="project" value="UniProtKB-EC"/>
</dbReference>
<dbReference type="PROSITE" id="PS00165">
    <property type="entry name" value="DEHYDRATASE_SER_THR"/>
    <property type="match status" value="1"/>
</dbReference>
<evidence type="ECO:0000313" key="11">
    <source>
        <dbReference type="Proteomes" id="UP000067444"/>
    </source>
</evidence>
<evidence type="ECO:0000256" key="3">
    <source>
        <dbReference type="ARBA" id="ARBA00012093"/>
    </source>
</evidence>
<evidence type="ECO:0000313" key="10">
    <source>
        <dbReference type="EMBL" id="AKS44867.1"/>
    </source>
</evidence>
<sequence>MARVTLTPELIQQTYSAIRDATIRTPTIHATRLSMQLGIDLYLKLENLQHTNAFKARGALAKLLTLTEAQKQAGVIACSAGNHAQGVAYHATRLGIASTIVMPEGTPFNKVKRTEDFGATVIQHGTDFDDSVQFTLDLAAKDGLTFIHPFDDPVVAAGQGTVALEMLEDQPDLDVIVVPVGGGGLIAGMAVAAKSVKPDVQIIGAQAEIFDAVKSAVDGTPNHFAGATLAEGIAVKAPAAANVEIIKSLVDRIDVASEAEIEDAVFDLLSAEKLVAEGAPGAGLAVIKNNLAAYAGKKVGLVICGGNIDSRLLSTLILRGLVRDGRITRLTFEIDDTPGQLADISRIIGETGANVVEVIHQRMMQSVSLKQAELDVVIEARDIGHVEAIVATLRGQGFKVRTDSGV</sequence>
<dbReference type="GO" id="GO:0006565">
    <property type="term" value="P:L-serine catabolic process"/>
    <property type="evidence" value="ECO:0007669"/>
    <property type="project" value="TreeGrafter"/>
</dbReference>
<dbReference type="InterPro" id="IPR000634">
    <property type="entry name" value="Ser/Thr_deHydtase_PyrdxlP-BS"/>
</dbReference>
<accession>A0A0K0Y1T5</accession>
<dbReference type="InterPro" id="IPR002912">
    <property type="entry name" value="ACT_dom"/>
</dbReference>
<dbReference type="InterPro" id="IPR001926">
    <property type="entry name" value="TrpB-like_PALP"/>
</dbReference>
<keyword evidence="11" id="KW-1185">Reference proteome</keyword>
<dbReference type="GO" id="GO:0030170">
    <property type="term" value="F:pyridoxal phosphate binding"/>
    <property type="evidence" value="ECO:0007669"/>
    <property type="project" value="InterPro"/>
</dbReference>
<dbReference type="CDD" id="cd01562">
    <property type="entry name" value="Thr-dehyd"/>
    <property type="match status" value="1"/>
</dbReference>
<keyword evidence="5" id="KW-0663">Pyridoxal phosphate</keyword>
<dbReference type="SUPFAM" id="SSF53686">
    <property type="entry name" value="Tryptophan synthase beta subunit-like PLP-dependent enzymes"/>
    <property type="match status" value="1"/>
</dbReference>
<dbReference type="FunFam" id="3.40.50.1100:FF:000005">
    <property type="entry name" value="Threonine dehydratase catabolic"/>
    <property type="match status" value="1"/>
</dbReference>
<comment type="similarity">
    <text evidence="2">Belongs to the serine/threonine dehydratase family.</text>
</comment>
<name>A0A0K0Y1T5_9RHOB</name>
<dbReference type="NCBIfam" id="NF005600">
    <property type="entry name" value="PRK07334.1"/>
    <property type="match status" value="1"/>
</dbReference>
<dbReference type="AlphaFoldDB" id="A0A0K0Y1T5"/>
<dbReference type="GO" id="GO:0003941">
    <property type="term" value="F:L-serine ammonia-lyase activity"/>
    <property type="evidence" value="ECO:0007669"/>
    <property type="project" value="UniProtKB-EC"/>
</dbReference>
<evidence type="ECO:0000256" key="9">
    <source>
        <dbReference type="ARBA" id="ARBA00049406"/>
    </source>
</evidence>
<comment type="cofactor">
    <cofactor evidence="1">
        <name>pyridoxal 5'-phosphate</name>
        <dbReference type="ChEBI" id="CHEBI:597326"/>
    </cofactor>
</comment>
<dbReference type="InterPro" id="IPR036052">
    <property type="entry name" value="TrpB-like_PALP_sf"/>
</dbReference>
<dbReference type="PANTHER" id="PTHR48078">
    <property type="entry name" value="THREONINE DEHYDRATASE, MITOCHONDRIAL-RELATED"/>
    <property type="match status" value="1"/>
</dbReference>
<gene>
    <name evidence="10" type="primary">tdcB_1</name>
    <name evidence="10" type="ORF">OSB_02990</name>
</gene>
<dbReference type="GO" id="GO:0009097">
    <property type="term" value="P:isoleucine biosynthetic process"/>
    <property type="evidence" value="ECO:0007669"/>
    <property type="project" value="TreeGrafter"/>
</dbReference>
<dbReference type="EC" id="4.3.1.19" evidence="4"/>
<dbReference type="NCBIfam" id="TIGR01127">
    <property type="entry name" value="ilvA_1Cterm"/>
    <property type="match status" value="1"/>
</dbReference>
<dbReference type="EMBL" id="CP012160">
    <property type="protein sequence ID" value="AKS44867.1"/>
    <property type="molecule type" value="Genomic_DNA"/>
</dbReference>
<evidence type="ECO:0000256" key="7">
    <source>
        <dbReference type="ARBA" id="ARBA00025594"/>
    </source>
</evidence>
<dbReference type="Pfam" id="PF00291">
    <property type="entry name" value="PALP"/>
    <property type="match status" value="1"/>
</dbReference>
<evidence type="ECO:0000256" key="1">
    <source>
        <dbReference type="ARBA" id="ARBA00001933"/>
    </source>
</evidence>
<organism evidence="10 11">
    <name type="scientific">Octadecabacter temperatus</name>
    <dbReference type="NCBI Taxonomy" id="1458307"/>
    <lineage>
        <taxon>Bacteria</taxon>
        <taxon>Pseudomonadati</taxon>
        <taxon>Pseudomonadota</taxon>
        <taxon>Alphaproteobacteria</taxon>
        <taxon>Rhodobacterales</taxon>
        <taxon>Roseobacteraceae</taxon>
        <taxon>Octadecabacter</taxon>
    </lineage>
</organism>
<reference evidence="10 11" key="1">
    <citation type="journal article" date="2015" name="Genome Announc.">
        <title>Closed Genome Sequence of Octadecabacter temperatus SB1, the First Mesophilic Species of the Genus Octadecabacter.</title>
        <authorList>
            <person name="Voget S."/>
            <person name="Billerbeck S."/>
            <person name="Simon M."/>
            <person name="Daniel R."/>
        </authorList>
    </citation>
    <scope>NUCLEOTIDE SEQUENCE [LARGE SCALE GENOMIC DNA]</scope>
    <source>
        <strain evidence="10 11">SB1</strain>
    </source>
</reference>
<dbReference type="GO" id="GO:0006567">
    <property type="term" value="P:L-threonine catabolic process"/>
    <property type="evidence" value="ECO:0007669"/>
    <property type="project" value="InterPro"/>
</dbReference>
<dbReference type="EC" id="4.3.1.17" evidence="3"/>
<evidence type="ECO:0000256" key="2">
    <source>
        <dbReference type="ARBA" id="ARBA00010869"/>
    </source>
</evidence>
<dbReference type="InterPro" id="IPR005789">
    <property type="entry name" value="Thr_deHydtase_catblc"/>
</dbReference>
<dbReference type="PANTHER" id="PTHR48078:SF6">
    <property type="entry name" value="L-THREONINE DEHYDRATASE CATABOLIC TDCB"/>
    <property type="match status" value="1"/>
</dbReference>
<protein>
    <recommendedName>
        <fullName evidence="8">L-serine dehydratase</fullName>
        <ecNumber evidence="3">4.3.1.17</ecNumber>
        <ecNumber evidence="4">4.3.1.19</ecNumber>
    </recommendedName>
</protein>
<proteinExistence type="inferred from homology"/>
<keyword evidence="6 10" id="KW-0456">Lyase</keyword>
<dbReference type="InterPro" id="IPR050147">
    <property type="entry name" value="Ser/Thr_Dehydratase"/>
</dbReference>
<dbReference type="PROSITE" id="PS51671">
    <property type="entry name" value="ACT"/>
    <property type="match status" value="1"/>
</dbReference>
<dbReference type="KEGG" id="otm:OSB_02990"/>
<dbReference type="InterPro" id="IPR044561">
    <property type="entry name" value="ACT_ThrD-II-like"/>
</dbReference>
<evidence type="ECO:0000256" key="4">
    <source>
        <dbReference type="ARBA" id="ARBA00012096"/>
    </source>
</evidence>
<evidence type="ECO:0000256" key="5">
    <source>
        <dbReference type="ARBA" id="ARBA00022898"/>
    </source>
</evidence>
<evidence type="ECO:0000256" key="8">
    <source>
        <dbReference type="ARBA" id="ARBA00031418"/>
    </source>
</evidence>
<dbReference type="CDD" id="cd04886">
    <property type="entry name" value="ACT_ThrD-II-like"/>
    <property type="match status" value="1"/>
</dbReference>
<dbReference type="Proteomes" id="UP000067444">
    <property type="component" value="Chromosome"/>
</dbReference>
<dbReference type="Gene3D" id="3.40.50.1100">
    <property type="match status" value="2"/>
</dbReference>